<organism evidence="1 2">
    <name type="scientific">Lophium mytilinum</name>
    <dbReference type="NCBI Taxonomy" id="390894"/>
    <lineage>
        <taxon>Eukaryota</taxon>
        <taxon>Fungi</taxon>
        <taxon>Dikarya</taxon>
        <taxon>Ascomycota</taxon>
        <taxon>Pezizomycotina</taxon>
        <taxon>Dothideomycetes</taxon>
        <taxon>Pleosporomycetidae</taxon>
        <taxon>Mytilinidiales</taxon>
        <taxon>Mytilinidiaceae</taxon>
        <taxon>Lophium</taxon>
    </lineage>
</organism>
<sequence>MPPQYEIGNTGSSSRNTDVELNFHVGDKRIQLELLTANFEASPALLEEYLLQVKNSDPEYLPPLPEELEKLDDDEEEFDDPVEAFYDWASKPLVPIFLDIPPLDPDRLYTVQDCMYPERLRYTLQVVSDTLVPVPLDPSKGGRCSGVELPPSAKLSDFAFPIYRPDEIHIRLADSDNPANLPPLPRKVYINGQEACFFKRLIWGDVSMTVRELS</sequence>
<evidence type="ECO:0000313" key="2">
    <source>
        <dbReference type="Proteomes" id="UP000799750"/>
    </source>
</evidence>
<dbReference type="OrthoDB" id="4062651at2759"/>
<gene>
    <name evidence="1" type="ORF">BU16DRAFT_583923</name>
</gene>
<evidence type="ECO:0000313" key="1">
    <source>
        <dbReference type="EMBL" id="KAF2492859.1"/>
    </source>
</evidence>
<dbReference type="AlphaFoldDB" id="A0A6A6QL70"/>
<dbReference type="EMBL" id="MU004193">
    <property type="protein sequence ID" value="KAF2492859.1"/>
    <property type="molecule type" value="Genomic_DNA"/>
</dbReference>
<keyword evidence="2" id="KW-1185">Reference proteome</keyword>
<dbReference type="Proteomes" id="UP000799750">
    <property type="component" value="Unassembled WGS sequence"/>
</dbReference>
<accession>A0A6A6QL70</accession>
<feature type="non-terminal residue" evidence="1">
    <location>
        <position position="214"/>
    </location>
</feature>
<protein>
    <submittedName>
        <fullName evidence="1">Uncharacterized protein</fullName>
    </submittedName>
</protein>
<reference evidence="1" key="1">
    <citation type="journal article" date="2020" name="Stud. Mycol.">
        <title>101 Dothideomycetes genomes: a test case for predicting lifestyles and emergence of pathogens.</title>
        <authorList>
            <person name="Haridas S."/>
            <person name="Albert R."/>
            <person name="Binder M."/>
            <person name="Bloem J."/>
            <person name="Labutti K."/>
            <person name="Salamov A."/>
            <person name="Andreopoulos B."/>
            <person name="Baker S."/>
            <person name="Barry K."/>
            <person name="Bills G."/>
            <person name="Bluhm B."/>
            <person name="Cannon C."/>
            <person name="Castanera R."/>
            <person name="Culley D."/>
            <person name="Daum C."/>
            <person name="Ezra D."/>
            <person name="Gonzalez J."/>
            <person name="Henrissat B."/>
            <person name="Kuo A."/>
            <person name="Liang C."/>
            <person name="Lipzen A."/>
            <person name="Lutzoni F."/>
            <person name="Magnuson J."/>
            <person name="Mondo S."/>
            <person name="Nolan M."/>
            <person name="Ohm R."/>
            <person name="Pangilinan J."/>
            <person name="Park H.-J."/>
            <person name="Ramirez L."/>
            <person name="Alfaro M."/>
            <person name="Sun H."/>
            <person name="Tritt A."/>
            <person name="Yoshinaga Y."/>
            <person name="Zwiers L.-H."/>
            <person name="Turgeon B."/>
            <person name="Goodwin S."/>
            <person name="Spatafora J."/>
            <person name="Crous P."/>
            <person name="Grigoriev I."/>
        </authorList>
    </citation>
    <scope>NUCLEOTIDE SEQUENCE</scope>
    <source>
        <strain evidence="1">CBS 269.34</strain>
    </source>
</reference>
<name>A0A6A6QL70_9PEZI</name>
<proteinExistence type="predicted"/>